<keyword evidence="2 5" id="KW-0690">Ribosome biogenesis</keyword>
<keyword evidence="1 5" id="KW-0963">Cytoplasm</keyword>
<dbReference type="Proteomes" id="UP000642070">
    <property type="component" value="Unassembled WGS sequence"/>
</dbReference>
<dbReference type="EMBL" id="BMPI01000008">
    <property type="protein sequence ID" value="GGM20345.1"/>
    <property type="molecule type" value="Genomic_DNA"/>
</dbReference>
<feature type="domain" description="RimM N-terminal" evidence="6">
    <location>
        <begin position="4"/>
        <end position="99"/>
    </location>
</feature>
<name>A0A917WQ63_9ACTN</name>
<comment type="similarity">
    <text evidence="5">Belongs to the RimM family.</text>
</comment>
<proteinExistence type="inferred from homology"/>
<dbReference type="Gene3D" id="2.30.30.240">
    <property type="entry name" value="PRC-barrel domain"/>
    <property type="match status" value="1"/>
</dbReference>
<feature type="domain" description="Ribosome maturation factor RimM PRC barrel" evidence="7">
    <location>
        <begin position="113"/>
        <end position="180"/>
    </location>
</feature>
<dbReference type="NCBIfam" id="TIGR02273">
    <property type="entry name" value="16S_RimM"/>
    <property type="match status" value="1"/>
</dbReference>
<comment type="subcellular location">
    <subcellularLocation>
        <location evidence="5">Cytoplasm</location>
    </subcellularLocation>
</comment>
<comment type="function">
    <text evidence="5">An accessory protein needed during the final step in the assembly of 30S ribosomal subunit, possibly for assembly of the head region. Essential for efficient processing of 16S rRNA. May be needed both before and after RbfA during the maturation of 16S rRNA. It has affinity for free ribosomal 30S subunits but not for 70S ribosomes.</text>
</comment>
<dbReference type="GO" id="GO:0006364">
    <property type="term" value="P:rRNA processing"/>
    <property type="evidence" value="ECO:0007669"/>
    <property type="project" value="UniProtKB-UniRule"/>
</dbReference>
<comment type="caution">
    <text evidence="8">The sequence shown here is derived from an EMBL/GenBank/DDBJ whole genome shotgun (WGS) entry which is preliminary data.</text>
</comment>
<dbReference type="Pfam" id="PF01782">
    <property type="entry name" value="RimM"/>
    <property type="match status" value="1"/>
</dbReference>
<dbReference type="GO" id="GO:0043022">
    <property type="term" value="F:ribosome binding"/>
    <property type="evidence" value="ECO:0007669"/>
    <property type="project" value="InterPro"/>
</dbReference>
<dbReference type="InterPro" id="IPR056792">
    <property type="entry name" value="PRC_RimM"/>
</dbReference>
<dbReference type="SUPFAM" id="SSF50447">
    <property type="entry name" value="Translation proteins"/>
    <property type="match status" value="1"/>
</dbReference>
<keyword evidence="3 5" id="KW-0698">rRNA processing</keyword>
<dbReference type="Pfam" id="PF24986">
    <property type="entry name" value="PRC_RimM"/>
    <property type="match status" value="1"/>
</dbReference>
<dbReference type="InterPro" id="IPR011961">
    <property type="entry name" value="RimM"/>
</dbReference>
<comment type="domain">
    <text evidence="5">The PRC barrel domain binds ribosomal protein uS19.</text>
</comment>
<dbReference type="InterPro" id="IPR002676">
    <property type="entry name" value="RimM_N"/>
</dbReference>
<dbReference type="GO" id="GO:0005840">
    <property type="term" value="C:ribosome"/>
    <property type="evidence" value="ECO:0007669"/>
    <property type="project" value="InterPro"/>
</dbReference>
<dbReference type="PANTHER" id="PTHR33692:SF1">
    <property type="entry name" value="RIBOSOME MATURATION FACTOR RIMM"/>
    <property type="match status" value="1"/>
</dbReference>
<evidence type="ECO:0000259" key="6">
    <source>
        <dbReference type="Pfam" id="PF01782"/>
    </source>
</evidence>
<dbReference type="SUPFAM" id="SSF50346">
    <property type="entry name" value="PRC-barrel domain"/>
    <property type="match status" value="1"/>
</dbReference>
<dbReference type="AlphaFoldDB" id="A0A917WQ63"/>
<evidence type="ECO:0000256" key="1">
    <source>
        <dbReference type="ARBA" id="ARBA00022490"/>
    </source>
</evidence>
<organism evidence="8 9">
    <name type="scientific">Dactylosporangium sucinum</name>
    <dbReference type="NCBI Taxonomy" id="1424081"/>
    <lineage>
        <taxon>Bacteria</taxon>
        <taxon>Bacillati</taxon>
        <taxon>Actinomycetota</taxon>
        <taxon>Actinomycetes</taxon>
        <taxon>Micromonosporales</taxon>
        <taxon>Micromonosporaceae</taxon>
        <taxon>Dactylosporangium</taxon>
    </lineage>
</organism>
<evidence type="ECO:0000256" key="4">
    <source>
        <dbReference type="ARBA" id="ARBA00023186"/>
    </source>
</evidence>
<comment type="subunit">
    <text evidence="5">Binds ribosomal protein uS19.</text>
</comment>
<dbReference type="RefSeq" id="WP_190249649.1">
    <property type="nucleotide sequence ID" value="NZ_BMPI01000008.1"/>
</dbReference>
<evidence type="ECO:0000256" key="2">
    <source>
        <dbReference type="ARBA" id="ARBA00022517"/>
    </source>
</evidence>
<evidence type="ECO:0000256" key="3">
    <source>
        <dbReference type="ARBA" id="ARBA00022552"/>
    </source>
</evidence>
<evidence type="ECO:0000259" key="7">
    <source>
        <dbReference type="Pfam" id="PF24986"/>
    </source>
</evidence>
<sequence length="183" mass="19850">MLLVVGLVIRAHGVHGEVVVDVRTDAPAERFAVGSVLTTDSTAVRRLQTVPAGAWRPPATVSVESVRPHQGRLLVVFDGIYDRNLAEEMRGVLLCVDSETIPPSDDPDEFNDHELIGLAVVRPDGERLGELLRIDHAPAHDLLVVRLTDGRTGLVPFVREIVPEVDVPGGRIVVTPPEGLFDL</sequence>
<dbReference type="InterPro" id="IPR036976">
    <property type="entry name" value="RimM_N_sf"/>
</dbReference>
<keyword evidence="4 5" id="KW-0143">Chaperone</keyword>
<dbReference type="GO" id="GO:0042274">
    <property type="term" value="P:ribosomal small subunit biogenesis"/>
    <property type="evidence" value="ECO:0007669"/>
    <property type="project" value="UniProtKB-UniRule"/>
</dbReference>
<dbReference type="HAMAP" id="MF_00014">
    <property type="entry name" value="Ribosome_mat_RimM"/>
    <property type="match status" value="1"/>
</dbReference>
<keyword evidence="9" id="KW-1185">Reference proteome</keyword>
<dbReference type="InterPro" id="IPR011033">
    <property type="entry name" value="PRC_barrel-like_sf"/>
</dbReference>
<evidence type="ECO:0000313" key="8">
    <source>
        <dbReference type="EMBL" id="GGM20345.1"/>
    </source>
</evidence>
<dbReference type="Gene3D" id="2.40.30.60">
    <property type="entry name" value="RimM"/>
    <property type="match status" value="1"/>
</dbReference>
<protein>
    <recommendedName>
        <fullName evidence="5">Ribosome maturation factor RimM</fullName>
    </recommendedName>
</protein>
<dbReference type="InterPro" id="IPR009000">
    <property type="entry name" value="Transl_B-barrel_sf"/>
</dbReference>
<accession>A0A917WQ63</accession>
<evidence type="ECO:0000256" key="5">
    <source>
        <dbReference type="HAMAP-Rule" id="MF_00014"/>
    </source>
</evidence>
<reference evidence="8" key="1">
    <citation type="journal article" date="2014" name="Int. J. Syst. Evol. Microbiol.">
        <title>Complete genome sequence of Corynebacterium casei LMG S-19264T (=DSM 44701T), isolated from a smear-ripened cheese.</title>
        <authorList>
            <consortium name="US DOE Joint Genome Institute (JGI-PGF)"/>
            <person name="Walter F."/>
            <person name="Albersmeier A."/>
            <person name="Kalinowski J."/>
            <person name="Ruckert C."/>
        </authorList>
    </citation>
    <scope>NUCLEOTIDE SEQUENCE</scope>
    <source>
        <strain evidence="8">JCM 19831</strain>
    </source>
</reference>
<dbReference type="GO" id="GO:0005737">
    <property type="term" value="C:cytoplasm"/>
    <property type="evidence" value="ECO:0007669"/>
    <property type="project" value="UniProtKB-SubCell"/>
</dbReference>
<gene>
    <name evidence="5 8" type="primary">rimM</name>
    <name evidence="8" type="ORF">GCM10007977_021980</name>
</gene>
<reference evidence="8" key="2">
    <citation type="submission" date="2020-09" db="EMBL/GenBank/DDBJ databases">
        <authorList>
            <person name="Sun Q."/>
            <person name="Ohkuma M."/>
        </authorList>
    </citation>
    <scope>NUCLEOTIDE SEQUENCE</scope>
    <source>
        <strain evidence="8">JCM 19831</strain>
    </source>
</reference>
<evidence type="ECO:0000313" key="9">
    <source>
        <dbReference type="Proteomes" id="UP000642070"/>
    </source>
</evidence>
<dbReference type="PANTHER" id="PTHR33692">
    <property type="entry name" value="RIBOSOME MATURATION FACTOR RIMM"/>
    <property type="match status" value="1"/>
</dbReference>